<keyword evidence="5 6" id="KW-0968">Cytoplasmic vesicle</keyword>
<evidence type="ECO:0000256" key="3">
    <source>
        <dbReference type="ARBA" id="ARBA00023136"/>
    </source>
</evidence>
<gene>
    <name evidence="8" type="ORF">FRACYDRAFT_269601</name>
</gene>
<evidence type="ECO:0000313" key="9">
    <source>
        <dbReference type="Proteomes" id="UP000095751"/>
    </source>
</evidence>
<dbReference type="GO" id="GO:0030130">
    <property type="term" value="C:clathrin coat of trans-Golgi network vesicle"/>
    <property type="evidence" value="ECO:0007669"/>
    <property type="project" value="InterPro"/>
</dbReference>
<dbReference type="GO" id="GO:0030132">
    <property type="term" value="C:clathrin coat of coated pit"/>
    <property type="evidence" value="ECO:0007669"/>
    <property type="project" value="InterPro"/>
</dbReference>
<dbReference type="KEGG" id="fcy:FRACYDRAFT_269601"/>
<organism evidence="8 9">
    <name type="scientific">Fragilariopsis cylindrus CCMP1102</name>
    <dbReference type="NCBI Taxonomy" id="635003"/>
    <lineage>
        <taxon>Eukaryota</taxon>
        <taxon>Sar</taxon>
        <taxon>Stramenopiles</taxon>
        <taxon>Ochrophyta</taxon>
        <taxon>Bacillariophyta</taxon>
        <taxon>Bacillariophyceae</taxon>
        <taxon>Bacillariophycidae</taxon>
        <taxon>Bacillariales</taxon>
        <taxon>Bacillariaceae</taxon>
        <taxon>Fragilariopsis</taxon>
    </lineage>
</organism>
<evidence type="ECO:0000256" key="6">
    <source>
        <dbReference type="RuleBase" id="RU363137"/>
    </source>
</evidence>
<dbReference type="OrthoDB" id="5512at2759"/>
<feature type="region of interest" description="Disordered" evidence="7">
    <location>
        <begin position="56"/>
        <end position="105"/>
    </location>
</feature>
<comment type="function">
    <text evidence="6">Clathrin is the major protein of the polyhedral coat of coated pits and vesicles.</text>
</comment>
<dbReference type="GO" id="GO:0016192">
    <property type="term" value="P:vesicle-mediated transport"/>
    <property type="evidence" value="ECO:0007669"/>
    <property type="project" value="InterPro"/>
</dbReference>
<evidence type="ECO:0000256" key="4">
    <source>
        <dbReference type="ARBA" id="ARBA00023176"/>
    </source>
</evidence>
<dbReference type="AlphaFoldDB" id="A0A1E7F8N1"/>
<dbReference type="EMBL" id="KV784360">
    <property type="protein sequence ID" value="OEU14528.1"/>
    <property type="molecule type" value="Genomic_DNA"/>
</dbReference>
<evidence type="ECO:0000256" key="7">
    <source>
        <dbReference type="SAM" id="MobiDB-lite"/>
    </source>
</evidence>
<evidence type="ECO:0000256" key="5">
    <source>
        <dbReference type="ARBA" id="ARBA00023329"/>
    </source>
</evidence>
<name>A0A1E7F8N1_9STRA</name>
<evidence type="ECO:0000256" key="2">
    <source>
        <dbReference type="ARBA" id="ARBA00005263"/>
    </source>
</evidence>
<dbReference type="InterPro" id="IPR000996">
    <property type="entry name" value="Clathrin_L-chain"/>
</dbReference>
<evidence type="ECO:0000256" key="1">
    <source>
        <dbReference type="ARBA" id="ARBA00004180"/>
    </source>
</evidence>
<comment type="similarity">
    <text evidence="2 6">Belongs to the clathrin light chain family.</text>
</comment>
<reference evidence="8 9" key="1">
    <citation type="submission" date="2016-09" db="EMBL/GenBank/DDBJ databases">
        <title>Extensive genetic diversity and differential bi-allelic expression allows diatom success in the polar Southern Ocean.</title>
        <authorList>
            <consortium name="DOE Joint Genome Institute"/>
            <person name="Mock T."/>
            <person name="Otillar R.P."/>
            <person name="Strauss J."/>
            <person name="Dupont C."/>
            <person name="Frickenhaus S."/>
            <person name="Maumus F."/>
            <person name="Mcmullan M."/>
            <person name="Sanges R."/>
            <person name="Schmutz J."/>
            <person name="Toseland A."/>
            <person name="Valas R."/>
            <person name="Veluchamy A."/>
            <person name="Ward B.J."/>
            <person name="Allen A."/>
            <person name="Barry K."/>
            <person name="Falciatore A."/>
            <person name="Ferrante M."/>
            <person name="Fortunato A.E."/>
            <person name="Gloeckner G."/>
            <person name="Gruber A."/>
            <person name="Hipkin R."/>
            <person name="Janech M."/>
            <person name="Kroth P."/>
            <person name="Leese F."/>
            <person name="Lindquist E."/>
            <person name="Lyon B.R."/>
            <person name="Martin J."/>
            <person name="Mayer C."/>
            <person name="Parker M."/>
            <person name="Quesneville H."/>
            <person name="Raymond J."/>
            <person name="Uhlig C."/>
            <person name="Valentin K.U."/>
            <person name="Worden A.Z."/>
            <person name="Armbrust E.V."/>
            <person name="Bowler C."/>
            <person name="Green B."/>
            <person name="Moulton V."/>
            <person name="Van Oosterhout C."/>
            <person name="Grigoriev I."/>
        </authorList>
    </citation>
    <scope>NUCLEOTIDE SEQUENCE [LARGE SCALE GENOMIC DNA]</scope>
    <source>
        <strain evidence="8 9">CCMP1102</strain>
    </source>
</reference>
<evidence type="ECO:0000313" key="8">
    <source>
        <dbReference type="EMBL" id="OEU14528.1"/>
    </source>
</evidence>
<accession>A0A1E7F8N1</accession>
<feature type="region of interest" description="Disordered" evidence="7">
    <location>
        <begin position="1"/>
        <end position="20"/>
    </location>
</feature>
<keyword evidence="9" id="KW-1185">Reference proteome</keyword>
<comment type="subcellular location">
    <subcellularLocation>
        <location evidence="1 6">Cytoplasmic vesicle membrane</location>
        <topology evidence="1 6">Peripheral membrane protein</topology>
        <orientation evidence="1 6">Cytoplasmic side</orientation>
    </subcellularLocation>
    <subcellularLocation>
        <location evidence="6">Membrane</location>
        <location evidence="6">Coated pit</location>
        <topology evidence="6">Peripheral membrane protein</topology>
        <orientation evidence="6">Cytoplasmic side</orientation>
    </subcellularLocation>
    <text evidence="6">Cytoplasmic face of coated pits and vesicles.</text>
</comment>
<proteinExistence type="inferred from homology"/>
<sequence>MDFPESEDAPISLPPAAEEEGFTFLGEAEAPPAADDNAAAAFVGDVEDATDGMEAMGFAAAPDGGDDDDGMGFAAAPDDTNDDGMGFADVPIVLDGEPTPPAEDAPVIMGLESAADDDDALEEATKPEEPKVASAMAKFNAEWQDTLAARKDEEDAAKVEMEAAAKMFMEDFQAKREAKRDAKLAKNREDEQAKLEDIEADLENDNNWQRVSKMVDLTQDGAVEDNEDTKRMRDVFILLKNEAGLAAKVGA</sequence>
<protein>
    <recommendedName>
        <fullName evidence="6">Clathrin light chain</fullName>
    </recommendedName>
</protein>
<dbReference type="Proteomes" id="UP000095751">
    <property type="component" value="Unassembled WGS sequence"/>
</dbReference>
<dbReference type="GO" id="GO:0005198">
    <property type="term" value="F:structural molecule activity"/>
    <property type="evidence" value="ECO:0007669"/>
    <property type="project" value="InterPro"/>
</dbReference>
<keyword evidence="3 6" id="KW-0472">Membrane</keyword>
<keyword evidence="4 6" id="KW-0168">Coated pit</keyword>
<dbReference type="InParanoid" id="A0A1E7F8N1"/>
<dbReference type="Pfam" id="PF01086">
    <property type="entry name" value="Clathrin_lg_ch"/>
    <property type="match status" value="1"/>
</dbReference>
<dbReference type="GO" id="GO:0006886">
    <property type="term" value="P:intracellular protein transport"/>
    <property type="evidence" value="ECO:0007669"/>
    <property type="project" value="InterPro"/>
</dbReference>